<protein>
    <recommendedName>
        <fullName evidence="2">histidine kinase</fullName>
        <ecNumber evidence="2">2.7.13.3</ecNumber>
    </recommendedName>
</protein>
<feature type="transmembrane region" description="Helical" evidence="8">
    <location>
        <begin position="29"/>
        <end position="49"/>
    </location>
</feature>
<dbReference type="Gene3D" id="3.30.565.10">
    <property type="entry name" value="Histidine kinase-like ATPase, C-terminal domain"/>
    <property type="match status" value="1"/>
</dbReference>
<sequence length="962" mass="105404">MREQTAFAGLMGFVVLFRFGLVEWRPPAAVFLNGHGVSAFVVKMILQNLHIPERHFVALNLVDTLLWALTGFYRFQDADTSSEMFCYLGIVLGLPLLMASGLRQLSIRTLADAEKEVQQREHAEQSRDFFLSYLMYEMRNPLSGASLLLYEFLESLKDLAKNMKNKGFSAERLRSLTRKEVNRLLRLASVMVTQIDKMRGVCDDVLQLEKIQKGKFEYLFNPIRVEDWVEKVAFQTAPLFAPPTALEDASTPLHGPCSLGTDANEGVNFTWAINITPAVQTLLSSLPVGVADFARLEQVISNFVSNAKKFTHTGRVSLHFNFSLPEEVGEAELESVCLESKQKSRALDLIMCEKGTGEKDPSPSAEDPPMDWVALRVSVADSGAGLSDEDMGNLFKPYGQVRAGELQNGGGTGLGLCICKSFVEAHAGGRIGVESPGRGKGCTFFFQIFIPLLDATNAPSSIGYQVSSDFDLPAAACHMSTAERRESIFSLLSSTPEAAQEMVTPPNILFIPAFEESAASGRSGMSAVSQMKCKPKLSDCTPDTRAPDTPPCLSLGSPVTQKNSMPSSDHFDSVFSQLQRADDPDDTIPVTPVVPPARLTPSSADVLLVDDDRFCLMAGSAAIRRLGYSVCTAEDGEEACGLIISQKFSFRFILIDKNMPRMEGPETVRKLVSFFSSAQTKREARQHQSPDGGDPGCLCDCPLTDSQTPPPVILGCTGDATPESRELFLQAGAHRVIFKPLQPSQLAETLKELEKEFPQRTKRKEDEMQKEQKEEAEKSEENISKEETEGEDGSPDRALPIPFPPVSPAVSTARNSPSSADVLLVDDDRFCLMAGSAAIRRLGYSVCTAEDGEEACDLIISQKFSFRFILIDSQMPRMNGREAVEHLSAFFKKGTSEGEGDMRSHFPVIVGCTGDSTEESRNRFLEAGAAHVLHKPLQPSHLAETLHSLERAAEMVNGLANM</sequence>
<dbReference type="GO" id="GO:0005886">
    <property type="term" value="C:plasma membrane"/>
    <property type="evidence" value="ECO:0007669"/>
    <property type="project" value="TreeGrafter"/>
</dbReference>
<dbReference type="CDD" id="cd17546">
    <property type="entry name" value="REC_hyHK_CKI1_RcsC-like"/>
    <property type="match status" value="2"/>
</dbReference>
<feature type="transmembrane region" description="Helical" evidence="8">
    <location>
        <begin position="55"/>
        <end position="73"/>
    </location>
</feature>
<comment type="catalytic activity">
    <reaction evidence="1">
        <text>ATP + protein L-histidine = ADP + protein N-phospho-L-histidine.</text>
        <dbReference type="EC" id="2.7.13.3"/>
    </reaction>
</comment>
<keyword evidence="8" id="KW-1133">Transmembrane helix</keyword>
<organism evidence="11">
    <name type="scientific">Chromera velia CCMP2878</name>
    <dbReference type="NCBI Taxonomy" id="1169474"/>
    <lineage>
        <taxon>Eukaryota</taxon>
        <taxon>Sar</taxon>
        <taxon>Alveolata</taxon>
        <taxon>Colpodellida</taxon>
        <taxon>Chromeraceae</taxon>
        <taxon>Chromera</taxon>
    </lineage>
</organism>
<keyword evidence="3 6" id="KW-0597">Phosphoprotein</keyword>
<dbReference type="EC" id="2.7.13.3" evidence="2"/>
<proteinExistence type="predicted"/>
<dbReference type="InterPro" id="IPR036890">
    <property type="entry name" value="HATPase_C_sf"/>
</dbReference>
<evidence type="ECO:0000256" key="1">
    <source>
        <dbReference type="ARBA" id="ARBA00000085"/>
    </source>
</evidence>
<dbReference type="SUPFAM" id="SSF55874">
    <property type="entry name" value="ATPase domain of HSP90 chaperone/DNA topoisomerase II/histidine kinase"/>
    <property type="match status" value="1"/>
</dbReference>
<dbReference type="SMART" id="SM00448">
    <property type="entry name" value="REC"/>
    <property type="match status" value="2"/>
</dbReference>
<dbReference type="PROSITE" id="PS50110">
    <property type="entry name" value="RESPONSE_REGULATORY"/>
    <property type="match status" value="2"/>
</dbReference>
<evidence type="ECO:0000259" key="9">
    <source>
        <dbReference type="PROSITE" id="PS50109"/>
    </source>
</evidence>
<dbReference type="AlphaFoldDB" id="A0A0G4HTR8"/>
<dbReference type="PANTHER" id="PTHR43047:SF69">
    <property type="entry name" value="HISTIDINE KINASE CONTAINING CHEY-HOMOLOGOUS RECEIVER DOMAIN-RELATED"/>
    <property type="match status" value="1"/>
</dbReference>
<dbReference type="InterPro" id="IPR003661">
    <property type="entry name" value="HisK_dim/P_dom"/>
</dbReference>
<feature type="domain" description="Histidine kinase" evidence="9">
    <location>
        <begin position="133"/>
        <end position="454"/>
    </location>
</feature>
<evidence type="ECO:0000256" key="3">
    <source>
        <dbReference type="ARBA" id="ARBA00022553"/>
    </source>
</evidence>
<dbReference type="PRINTS" id="PR00344">
    <property type="entry name" value="BCTRLSENSOR"/>
</dbReference>
<dbReference type="InterPro" id="IPR004358">
    <property type="entry name" value="Sig_transdc_His_kin-like_C"/>
</dbReference>
<evidence type="ECO:0000256" key="7">
    <source>
        <dbReference type="SAM" id="MobiDB-lite"/>
    </source>
</evidence>
<dbReference type="InterPro" id="IPR001789">
    <property type="entry name" value="Sig_transdc_resp-reg_receiver"/>
</dbReference>
<feature type="modified residue" description="4-aspartylphosphate" evidence="6">
    <location>
        <position position="872"/>
    </location>
</feature>
<dbReference type="InterPro" id="IPR011006">
    <property type="entry name" value="CheY-like_superfamily"/>
</dbReference>
<gene>
    <name evidence="11" type="ORF">Cvel_8519</name>
</gene>
<evidence type="ECO:0000259" key="10">
    <source>
        <dbReference type="PROSITE" id="PS50110"/>
    </source>
</evidence>
<feature type="transmembrane region" description="Helical" evidence="8">
    <location>
        <begin position="6"/>
        <end position="22"/>
    </location>
</feature>
<keyword evidence="8" id="KW-0812">Transmembrane</keyword>
<dbReference type="CDD" id="cd00082">
    <property type="entry name" value="HisKA"/>
    <property type="match status" value="1"/>
</dbReference>
<feature type="domain" description="Response regulatory" evidence="10">
    <location>
        <begin position="605"/>
        <end position="754"/>
    </location>
</feature>
<accession>A0A0G4HTR8</accession>
<keyword evidence="4" id="KW-0808">Transferase</keyword>
<dbReference type="GO" id="GO:0000155">
    <property type="term" value="F:phosphorelay sensor kinase activity"/>
    <property type="evidence" value="ECO:0007669"/>
    <property type="project" value="InterPro"/>
</dbReference>
<feature type="transmembrane region" description="Helical" evidence="8">
    <location>
        <begin position="85"/>
        <end position="102"/>
    </location>
</feature>
<evidence type="ECO:0000256" key="4">
    <source>
        <dbReference type="ARBA" id="ARBA00022679"/>
    </source>
</evidence>
<dbReference type="PhylomeDB" id="A0A0G4HTR8"/>
<evidence type="ECO:0000256" key="6">
    <source>
        <dbReference type="PROSITE-ProRule" id="PRU00169"/>
    </source>
</evidence>
<dbReference type="Pfam" id="PF00072">
    <property type="entry name" value="Response_reg"/>
    <property type="match status" value="2"/>
</dbReference>
<dbReference type="PANTHER" id="PTHR43047">
    <property type="entry name" value="TWO-COMPONENT HISTIDINE PROTEIN KINASE"/>
    <property type="match status" value="1"/>
</dbReference>
<feature type="domain" description="Response regulatory" evidence="10">
    <location>
        <begin position="821"/>
        <end position="950"/>
    </location>
</feature>
<dbReference type="Pfam" id="PF02518">
    <property type="entry name" value="HATPase_c"/>
    <property type="match status" value="1"/>
</dbReference>
<dbReference type="Gene3D" id="1.10.287.130">
    <property type="match status" value="1"/>
</dbReference>
<evidence type="ECO:0000256" key="2">
    <source>
        <dbReference type="ARBA" id="ARBA00012438"/>
    </source>
</evidence>
<feature type="modified residue" description="4-aspartylphosphate" evidence="6">
    <location>
        <position position="656"/>
    </location>
</feature>
<dbReference type="CDD" id="cd22249">
    <property type="entry name" value="UDM1_RNF168_RNF169-like"/>
    <property type="match status" value="1"/>
</dbReference>
<name>A0A0G4HTR8_9ALVE</name>
<dbReference type="SUPFAM" id="SSF52172">
    <property type="entry name" value="CheY-like"/>
    <property type="match status" value="2"/>
</dbReference>
<dbReference type="GO" id="GO:0009927">
    <property type="term" value="F:histidine phosphotransfer kinase activity"/>
    <property type="evidence" value="ECO:0007669"/>
    <property type="project" value="TreeGrafter"/>
</dbReference>
<evidence type="ECO:0000256" key="5">
    <source>
        <dbReference type="ARBA" id="ARBA00022777"/>
    </source>
</evidence>
<dbReference type="EMBL" id="CDMZ01003842">
    <property type="protein sequence ID" value="CEM47800.1"/>
    <property type="molecule type" value="Genomic_DNA"/>
</dbReference>
<dbReference type="InterPro" id="IPR003594">
    <property type="entry name" value="HATPase_dom"/>
</dbReference>
<dbReference type="VEuPathDB" id="CryptoDB:Cvel_8519"/>
<evidence type="ECO:0000256" key="8">
    <source>
        <dbReference type="SAM" id="Phobius"/>
    </source>
</evidence>
<feature type="compositionally biased region" description="Basic and acidic residues" evidence="7">
    <location>
        <begin position="757"/>
        <end position="787"/>
    </location>
</feature>
<evidence type="ECO:0000313" key="11">
    <source>
        <dbReference type="EMBL" id="CEM47800.1"/>
    </source>
</evidence>
<keyword evidence="5" id="KW-0418">Kinase</keyword>
<dbReference type="PROSITE" id="PS50109">
    <property type="entry name" value="HIS_KIN"/>
    <property type="match status" value="1"/>
</dbReference>
<dbReference type="Gene3D" id="3.40.50.2300">
    <property type="match status" value="2"/>
</dbReference>
<feature type="region of interest" description="Disordered" evidence="7">
    <location>
        <begin position="757"/>
        <end position="817"/>
    </location>
</feature>
<keyword evidence="8" id="KW-0472">Membrane</keyword>
<dbReference type="InterPro" id="IPR005467">
    <property type="entry name" value="His_kinase_dom"/>
</dbReference>
<dbReference type="SMART" id="SM00387">
    <property type="entry name" value="HATPase_c"/>
    <property type="match status" value="1"/>
</dbReference>
<reference evidence="11" key="1">
    <citation type="submission" date="2014-11" db="EMBL/GenBank/DDBJ databases">
        <authorList>
            <person name="Otto D Thomas"/>
            <person name="Naeem Raeece"/>
        </authorList>
    </citation>
    <scope>NUCLEOTIDE SEQUENCE</scope>
</reference>